<proteinExistence type="predicted"/>
<evidence type="ECO:0000313" key="1">
    <source>
        <dbReference type="EMBL" id="BFH73752.1"/>
    </source>
</evidence>
<name>A0AAT9GSG0_9CREN</name>
<organism evidence="1">
    <name type="scientific">Sulfurisphaera javensis</name>
    <dbReference type="NCBI Taxonomy" id="2049879"/>
    <lineage>
        <taxon>Archaea</taxon>
        <taxon>Thermoproteota</taxon>
        <taxon>Thermoprotei</taxon>
        <taxon>Sulfolobales</taxon>
        <taxon>Sulfolobaceae</taxon>
        <taxon>Sulfurisphaera</taxon>
    </lineage>
</organism>
<accession>A0AAT9GSG0</accession>
<gene>
    <name evidence="1" type="ORF">SJAV_16960</name>
</gene>
<dbReference type="RefSeq" id="WP_369609320.1">
    <property type="nucleotide sequence ID" value="NZ_AP031322.1"/>
</dbReference>
<dbReference type="KEGG" id="sjv:SJAV_16960"/>
<evidence type="ECO:0008006" key="2">
    <source>
        <dbReference type="Google" id="ProtNLM"/>
    </source>
</evidence>
<reference evidence="1" key="1">
    <citation type="submission" date="2024-03" db="EMBL/GenBank/DDBJ databases">
        <title>Complete genome sequence of Sulfurisphaera javensis strain KD-1.</title>
        <authorList>
            <person name="Sakai H."/>
            <person name="Nur N."/>
            <person name="Suwanto A."/>
            <person name="Kurosawa N."/>
        </authorList>
    </citation>
    <scope>NUCLEOTIDE SEQUENCE</scope>
    <source>
        <strain evidence="1">KD-1</strain>
    </source>
</reference>
<dbReference type="GeneID" id="92354649"/>
<protein>
    <recommendedName>
        <fullName evidence="2">DUF2226 domain-containing protein</fullName>
    </recommendedName>
</protein>
<dbReference type="EMBL" id="AP031322">
    <property type="protein sequence ID" value="BFH73752.1"/>
    <property type="molecule type" value="Genomic_DNA"/>
</dbReference>
<dbReference type="AlphaFoldDB" id="A0AAT9GSG0"/>
<sequence>MADIYFEKSDNKAIIFTGNYYAIFEGNKVVGKIELQGLKVEFEGKIDKIPDNKDEANEIIKSLFYDQPKQVKYGAIIEAENDNVKIKAWGIAINDVSSLFNKLSELKPLPIDTTRLSLQYDMPLHKVRKILKENPLNLDKEAYKFTISNYGNKLPKVEEQGNIKVLLDVTEEGGILILVYNGKQIYKAKVSFSTLYKYIEMDPKDLIEEAINLLEGFVNLLGKAGDSYVLPGIVEGVKQDGKIIIRSQNEEAELPGKNYDELKEFILSLRREVQSIIKNY</sequence>